<protein>
    <submittedName>
        <fullName evidence="2">NADPH-dependent FMN reductase</fullName>
    </submittedName>
</protein>
<dbReference type="AlphaFoldDB" id="A0A3A1YRM8"/>
<dbReference type="InterPro" id="IPR029039">
    <property type="entry name" value="Flavoprotein-like_sf"/>
</dbReference>
<dbReference type="GO" id="GO:0016491">
    <property type="term" value="F:oxidoreductase activity"/>
    <property type="evidence" value="ECO:0007669"/>
    <property type="project" value="InterPro"/>
</dbReference>
<dbReference type="InterPro" id="IPR005025">
    <property type="entry name" value="FMN_Rdtase-like_dom"/>
</dbReference>
<dbReference type="Pfam" id="PF03358">
    <property type="entry name" value="FMN_red"/>
    <property type="match status" value="1"/>
</dbReference>
<dbReference type="RefSeq" id="WP_114419642.1">
    <property type="nucleotide sequence ID" value="NZ_NQYH01000012.1"/>
</dbReference>
<name>A0A3A1YRM8_9BURK</name>
<dbReference type="EMBL" id="NQYH01000012">
    <property type="protein sequence ID" value="RIY39909.1"/>
    <property type="molecule type" value="Genomic_DNA"/>
</dbReference>
<dbReference type="OrthoDB" id="9812295at2"/>
<comment type="caution">
    <text evidence="2">The sequence shown here is derived from an EMBL/GenBank/DDBJ whole genome shotgun (WGS) entry which is preliminary data.</text>
</comment>
<evidence type="ECO:0000259" key="1">
    <source>
        <dbReference type="Pfam" id="PF03358"/>
    </source>
</evidence>
<dbReference type="SUPFAM" id="SSF52218">
    <property type="entry name" value="Flavoproteins"/>
    <property type="match status" value="1"/>
</dbReference>
<sequence length="189" mass="21233">MSLKLHVIICSTRPTRVGPSVAKWFAEYAKNHGTGFDVNLVDLAEVDLPLFNEPNHPVQRNYQFDYTKRWSEIVESGDAFVFVTPEYNYNPPPSFYNALTYLSKEWNYKTCGFVGYGGASGGVRAIQSAKTLVTTLKMMPMSECVMVPMVATMIDDDKNFKSNELIEKSADAMLTELKKWAAAIKPIRG</sequence>
<accession>A0A3A1YRM8</accession>
<reference evidence="2 3" key="1">
    <citation type="submission" date="2017-08" db="EMBL/GenBank/DDBJ databases">
        <title>Pusillimonas indicus sp. nov., a member of the family Alcaligenaceae isolated from surface seawater.</title>
        <authorList>
            <person name="Li J."/>
        </authorList>
    </citation>
    <scope>NUCLEOTIDE SEQUENCE [LARGE SCALE GENOMIC DNA]</scope>
    <source>
        <strain evidence="2 3">L52-1-41</strain>
    </source>
</reference>
<dbReference type="InterPro" id="IPR050712">
    <property type="entry name" value="NAD(P)H-dep_reductase"/>
</dbReference>
<dbReference type="Gene3D" id="3.40.50.360">
    <property type="match status" value="1"/>
</dbReference>
<evidence type="ECO:0000313" key="2">
    <source>
        <dbReference type="EMBL" id="RIY39909.1"/>
    </source>
</evidence>
<dbReference type="Proteomes" id="UP000266206">
    <property type="component" value="Unassembled WGS sequence"/>
</dbReference>
<dbReference type="GO" id="GO:0005829">
    <property type="term" value="C:cytosol"/>
    <property type="evidence" value="ECO:0007669"/>
    <property type="project" value="TreeGrafter"/>
</dbReference>
<proteinExistence type="predicted"/>
<dbReference type="GO" id="GO:0010181">
    <property type="term" value="F:FMN binding"/>
    <property type="evidence" value="ECO:0007669"/>
    <property type="project" value="TreeGrafter"/>
</dbReference>
<feature type="domain" description="NADPH-dependent FMN reductase-like" evidence="1">
    <location>
        <begin position="4"/>
        <end position="149"/>
    </location>
</feature>
<evidence type="ECO:0000313" key="3">
    <source>
        <dbReference type="Proteomes" id="UP000266206"/>
    </source>
</evidence>
<dbReference type="PANTHER" id="PTHR30543:SF21">
    <property type="entry name" value="NAD(P)H-DEPENDENT FMN REDUCTASE LOT6"/>
    <property type="match status" value="1"/>
</dbReference>
<gene>
    <name evidence="2" type="ORF">CJP73_12550</name>
</gene>
<dbReference type="PANTHER" id="PTHR30543">
    <property type="entry name" value="CHROMATE REDUCTASE"/>
    <property type="match status" value="1"/>
</dbReference>
<organism evidence="2 3">
    <name type="scientific">Neopusillimonas maritima</name>
    <dbReference type="NCBI Taxonomy" id="2026239"/>
    <lineage>
        <taxon>Bacteria</taxon>
        <taxon>Pseudomonadati</taxon>
        <taxon>Pseudomonadota</taxon>
        <taxon>Betaproteobacteria</taxon>
        <taxon>Burkholderiales</taxon>
        <taxon>Alcaligenaceae</taxon>
        <taxon>Neopusillimonas</taxon>
    </lineage>
</organism>